<feature type="compositionally biased region" description="Polar residues" evidence="6">
    <location>
        <begin position="62"/>
        <end position="74"/>
    </location>
</feature>
<comment type="subcellular location">
    <subcellularLocation>
        <location evidence="1">Membrane</location>
    </subcellularLocation>
</comment>
<gene>
    <name evidence="8" type="ORF">T069G_07685</name>
</gene>
<proteinExistence type="predicted"/>
<evidence type="ECO:0000256" key="6">
    <source>
        <dbReference type="SAM" id="MobiDB-lite"/>
    </source>
</evidence>
<sequence length="758" mass="84540">MNRTKRAYLQANRRCDTGSMRGSDAINHPSSDHESNLSVSSAPVGDSGEGGVCNEVDVDTPSLEQSQEARATTVRNEDEGDIANEEQNGVEIVTAAFGQSRGNGQVPFYSGSQTGPAYTLDICSPEKPLSTHFLIPSRARPPLSTADRSYLEAKGVLTLPKTKSCESLLRAYLHHVHPIMPVIEVDHILEYQHHGRLHEYNILLLWSIFSAAVNFVSPEVYQQEGYKSRKEMKASMYSRAKCMYTISEETDKIVLIQSSLLMGFWISQRDEYLQPWYWTGTAINLCQMLGLHRNPDSSKFNCVVTDRQRCLWRRLWWSSFYRDCWLGMSFGRPLRINLVDCDVPTPIAADLLIDVLGIPESTSAGFLPNDLPRLASYWVTLVELSKQLGAVIAMNYQPQRPKPTVQQFESVESEILKCTLPGQYDSGLTNLARFHSFHVHLHYQALLICLYRPYGSKSPAGLDAAEQEDWQRKMRLKASNAASETNDIFNALAEDGLLIFAGPMTPSLLAAAMQTHMHCYKSADSLTKRLTLHKLEMCMLIMEELQKIYTVASLYRGIFLKALQQICPTYQPMISAADQTANPTLESNYNNMNHVTSEAAPSQTAARPFHNTNNSTLLVNASEHETGFLGDFMGSLFDETSIFSFGDLWNVMLFVIDIAAGILTFFPKNDHALRAIAALNFIFNFFRSTSFLSVSVLLPPEIATPKLRIHTMAYTVTRAQTTTVITTFTVPQLTDASAVGLGAKTYLVFAGCMACVIA</sequence>
<dbReference type="SMART" id="SM00906">
    <property type="entry name" value="Fungal_trans"/>
    <property type="match status" value="1"/>
</dbReference>
<dbReference type="PANTHER" id="PTHR47425">
    <property type="entry name" value="FARB-RELATED"/>
    <property type="match status" value="1"/>
</dbReference>
<evidence type="ECO:0000256" key="4">
    <source>
        <dbReference type="ARBA" id="ARBA00023136"/>
    </source>
</evidence>
<protein>
    <submittedName>
        <fullName evidence="8">Fungal specific transcription factor domain-containing protein</fullName>
    </submittedName>
</protein>
<evidence type="ECO:0000256" key="5">
    <source>
        <dbReference type="ARBA" id="ARBA00023242"/>
    </source>
</evidence>
<feature type="domain" description="Xylanolytic transcriptional activator regulatory" evidence="7">
    <location>
        <begin position="275"/>
        <end position="352"/>
    </location>
</feature>
<evidence type="ECO:0000256" key="2">
    <source>
        <dbReference type="ARBA" id="ARBA00022692"/>
    </source>
</evidence>
<dbReference type="PANTHER" id="PTHR47425:SF3">
    <property type="entry name" value="ZN(II)2CYS6 TRANSCRIPTION FACTOR (EUROFUNG)"/>
    <property type="match status" value="1"/>
</dbReference>
<evidence type="ECO:0000256" key="3">
    <source>
        <dbReference type="ARBA" id="ARBA00022989"/>
    </source>
</evidence>
<evidence type="ECO:0000313" key="9">
    <source>
        <dbReference type="Proteomes" id="UP001140511"/>
    </source>
</evidence>
<dbReference type="GO" id="GO:0006351">
    <property type="term" value="P:DNA-templated transcription"/>
    <property type="evidence" value="ECO:0007669"/>
    <property type="project" value="InterPro"/>
</dbReference>
<dbReference type="InterPro" id="IPR052761">
    <property type="entry name" value="Fungal_Detox/Toxin_TFs"/>
</dbReference>
<dbReference type="InterPro" id="IPR005828">
    <property type="entry name" value="MFS_sugar_transport-like"/>
</dbReference>
<dbReference type="Proteomes" id="UP001140511">
    <property type="component" value="Unassembled WGS sequence"/>
</dbReference>
<feature type="region of interest" description="Disordered" evidence="6">
    <location>
        <begin position="1"/>
        <end position="87"/>
    </location>
</feature>
<organism evidence="8 9">
    <name type="scientific">Trichoderma breve</name>
    <dbReference type="NCBI Taxonomy" id="2034170"/>
    <lineage>
        <taxon>Eukaryota</taxon>
        <taxon>Fungi</taxon>
        <taxon>Dikarya</taxon>
        <taxon>Ascomycota</taxon>
        <taxon>Pezizomycotina</taxon>
        <taxon>Sordariomycetes</taxon>
        <taxon>Hypocreomycetidae</taxon>
        <taxon>Hypocreales</taxon>
        <taxon>Hypocreaceae</taxon>
        <taxon>Trichoderma</taxon>
    </lineage>
</organism>
<dbReference type="RefSeq" id="XP_056028474.1">
    <property type="nucleotide sequence ID" value="XM_056174895.1"/>
</dbReference>
<dbReference type="GeneID" id="80869583"/>
<keyword evidence="2" id="KW-0812">Transmembrane</keyword>
<dbReference type="InterPro" id="IPR007219">
    <property type="entry name" value="XnlR_reg_dom"/>
</dbReference>
<dbReference type="GO" id="GO:0022857">
    <property type="term" value="F:transmembrane transporter activity"/>
    <property type="evidence" value="ECO:0007669"/>
    <property type="project" value="InterPro"/>
</dbReference>
<keyword evidence="4" id="KW-0472">Membrane</keyword>
<comment type="caution">
    <text evidence="8">The sequence shown here is derived from an EMBL/GenBank/DDBJ whole genome shotgun (WGS) entry which is preliminary data.</text>
</comment>
<dbReference type="Pfam" id="PF04082">
    <property type="entry name" value="Fungal_trans"/>
    <property type="match status" value="1"/>
</dbReference>
<dbReference type="Pfam" id="PF00083">
    <property type="entry name" value="Sugar_tr"/>
    <property type="match status" value="1"/>
</dbReference>
<name>A0A9W9BA26_9HYPO</name>
<accession>A0A9W9BA26</accession>
<dbReference type="AlphaFoldDB" id="A0A9W9BA26"/>
<dbReference type="GO" id="GO:0016020">
    <property type="term" value="C:membrane"/>
    <property type="evidence" value="ECO:0007669"/>
    <property type="project" value="UniProtKB-SubCell"/>
</dbReference>
<evidence type="ECO:0000259" key="7">
    <source>
        <dbReference type="SMART" id="SM00906"/>
    </source>
</evidence>
<keyword evidence="3" id="KW-1133">Transmembrane helix</keyword>
<reference evidence="8" key="1">
    <citation type="submission" date="2022-09" db="EMBL/GenBank/DDBJ databases">
        <title>Chromosome-level assembly of Trichoderma breve T069, a fungus used in development of biopesticide product.</title>
        <authorList>
            <person name="Lin R."/>
            <person name="Liu T."/>
        </authorList>
    </citation>
    <scope>NUCLEOTIDE SEQUENCE</scope>
    <source>
        <strain evidence="8">T069</strain>
    </source>
</reference>
<dbReference type="GO" id="GO:0008270">
    <property type="term" value="F:zinc ion binding"/>
    <property type="evidence" value="ECO:0007669"/>
    <property type="project" value="InterPro"/>
</dbReference>
<dbReference type="EMBL" id="JAOPEN010000004">
    <property type="protein sequence ID" value="KAJ4859418.1"/>
    <property type="molecule type" value="Genomic_DNA"/>
</dbReference>
<keyword evidence="9" id="KW-1185">Reference proteome</keyword>
<evidence type="ECO:0000313" key="8">
    <source>
        <dbReference type="EMBL" id="KAJ4859418.1"/>
    </source>
</evidence>
<evidence type="ECO:0000256" key="1">
    <source>
        <dbReference type="ARBA" id="ARBA00004370"/>
    </source>
</evidence>
<dbReference type="Gene3D" id="1.20.1250.20">
    <property type="entry name" value="MFS general substrate transporter like domains"/>
    <property type="match status" value="1"/>
</dbReference>
<dbReference type="GO" id="GO:0003677">
    <property type="term" value="F:DNA binding"/>
    <property type="evidence" value="ECO:0007669"/>
    <property type="project" value="InterPro"/>
</dbReference>
<dbReference type="CDD" id="cd12148">
    <property type="entry name" value="fungal_TF_MHR"/>
    <property type="match status" value="1"/>
</dbReference>
<keyword evidence="5" id="KW-0539">Nucleus</keyword>
<dbReference type="InterPro" id="IPR036259">
    <property type="entry name" value="MFS_trans_sf"/>
</dbReference>